<dbReference type="InterPro" id="IPR050256">
    <property type="entry name" value="Glycosyltransferase_2"/>
</dbReference>
<evidence type="ECO:0000256" key="6">
    <source>
        <dbReference type="ARBA" id="ARBA00022989"/>
    </source>
</evidence>
<name>A0A6B0U0K8_9RHOB</name>
<feature type="domain" description="Glycosyltransferase 2-like" evidence="8">
    <location>
        <begin position="20"/>
        <end position="182"/>
    </location>
</feature>
<keyword evidence="3 9" id="KW-0808">Transferase</keyword>
<reference evidence="9 10" key="1">
    <citation type="submission" date="2019-12" db="EMBL/GenBank/DDBJ databases">
        <title>Strain KN286 was isolated from seawater, which was collected from Caroline Seamount in the tropical western Pacific.</title>
        <authorList>
            <person name="Wang Q."/>
        </authorList>
    </citation>
    <scope>NUCLEOTIDE SEQUENCE [LARGE SCALE GENOMIC DNA]</scope>
    <source>
        <strain evidence="9 10">KN286</strain>
    </source>
</reference>
<dbReference type="FunFam" id="3.90.550.10:FF:000170">
    <property type="entry name" value="Dolichol-phosphate mannosyltransferase"/>
    <property type="match status" value="1"/>
</dbReference>
<dbReference type="EMBL" id="WUWG01000007">
    <property type="protein sequence ID" value="MXU66744.1"/>
    <property type="molecule type" value="Genomic_DNA"/>
</dbReference>
<evidence type="ECO:0000313" key="9">
    <source>
        <dbReference type="EMBL" id="MXU66744.1"/>
    </source>
</evidence>
<dbReference type="PANTHER" id="PTHR48090:SF3">
    <property type="entry name" value="UNDECAPRENYL-PHOSPHATE 4-DEOXY-4-FORMAMIDO-L-ARABINOSE TRANSFERASE"/>
    <property type="match status" value="1"/>
</dbReference>
<evidence type="ECO:0000256" key="5">
    <source>
        <dbReference type="ARBA" id="ARBA00022985"/>
    </source>
</evidence>
<keyword evidence="1" id="KW-1003">Cell membrane</keyword>
<dbReference type="Proteomes" id="UP000436016">
    <property type="component" value="Unassembled WGS sequence"/>
</dbReference>
<keyword evidence="4" id="KW-0812">Transmembrane</keyword>
<organism evidence="9 10">
    <name type="scientific">Oceanomicrobium pacificus</name>
    <dbReference type="NCBI Taxonomy" id="2692916"/>
    <lineage>
        <taxon>Bacteria</taxon>
        <taxon>Pseudomonadati</taxon>
        <taxon>Pseudomonadota</taxon>
        <taxon>Alphaproteobacteria</taxon>
        <taxon>Rhodobacterales</taxon>
        <taxon>Paracoccaceae</taxon>
        <taxon>Oceanomicrobium</taxon>
    </lineage>
</organism>
<evidence type="ECO:0000256" key="3">
    <source>
        <dbReference type="ARBA" id="ARBA00022679"/>
    </source>
</evidence>
<dbReference type="PANTHER" id="PTHR48090">
    <property type="entry name" value="UNDECAPRENYL-PHOSPHATE 4-DEOXY-4-FORMAMIDO-L-ARABINOSE TRANSFERASE-RELATED"/>
    <property type="match status" value="1"/>
</dbReference>
<keyword evidence="5" id="KW-0448">Lipopolysaccharide biosynthesis</keyword>
<dbReference type="InterPro" id="IPR001173">
    <property type="entry name" value="Glyco_trans_2-like"/>
</dbReference>
<evidence type="ECO:0000259" key="8">
    <source>
        <dbReference type="Pfam" id="PF00535"/>
    </source>
</evidence>
<dbReference type="Pfam" id="PF00535">
    <property type="entry name" value="Glycos_transf_2"/>
    <property type="match status" value="1"/>
</dbReference>
<evidence type="ECO:0000256" key="7">
    <source>
        <dbReference type="ARBA" id="ARBA00023136"/>
    </source>
</evidence>
<accession>A0A6B0U0K8</accession>
<evidence type="ECO:0000313" key="10">
    <source>
        <dbReference type="Proteomes" id="UP000436016"/>
    </source>
</evidence>
<dbReference type="RefSeq" id="WP_160856406.1">
    <property type="nucleotide sequence ID" value="NZ_WUWG01000007.1"/>
</dbReference>
<evidence type="ECO:0000256" key="2">
    <source>
        <dbReference type="ARBA" id="ARBA00022676"/>
    </source>
</evidence>
<proteinExistence type="predicted"/>
<dbReference type="GO" id="GO:0099621">
    <property type="term" value="F:undecaprenyl-phosphate 4-deoxy-4-formamido-L-arabinose transferase activity"/>
    <property type="evidence" value="ECO:0007669"/>
    <property type="project" value="TreeGrafter"/>
</dbReference>
<keyword evidence="10" id="KW-1185">Reference proteome</keyword>
<keyword evidence="2" id="KW-0328">Glycosyltransferase</keyword>
<evidence type="ECO:0000256" key="1">
    <source>
        <dbReference type="ARBA" id="ARBA00022475"/>
    </source>
</evidence>
<dbReference type="SUPFAM" id="SSF53448">
    <property type="entry name" value="Nucleotide-diphospho-sugar transferases"/>
    <property type="match status" value="1"/>
</dbReference>
<comment type="caution">
    <text evidence="9">The sequence shown here is derived from an EMBL/GenBank/DDBJ whole genome shotgun (WGS) entry which is preliminary data.</text>
</comment>
<keyword evidence="7" id="KW-0472">Membrane</keyword>
<dbReference type="AlphaFoldDB" id="A0A6B0U0K8"/>
<dbReference type="GO" id="GO:0005886">
    <property type="term" value="C:plasma membrane"/>
    <property type="evidence" value="ECO:0007669"/>
    <property type="project" value="TreeGrafter"/>
</dbReference>
<keyword evidence="6" id="KW-1133">Transmembrane helix</keyword>
<dbReference type="Gene3D" id="3.90.550.10">
    <property type="entry name" value="Spore Coat Polysaccharide Biosynthesis Protein SpsA, Chain A"/>
    <property type="match status" value="1"/>
</dbReference>
<protein>
    <submittedName>
        <fullName evidence="9">Glycosyltransferase</fullName>
    </submittedName>
</protein>
<evidence type="ECO:0000256" key="4">
    <source>
        <dbReference type="ARBA" id="ARBA00022692"/>
    </source>
</evidence>
<dbReference type="GO" id="GO:0009103">
    <property type="term" value="P:lipopolysaccharide biosynthetic process"/>
    <property type="evidence" value="ECO:0007669"/>
    <property type="project" value="UniProtKB-KW"/>
</dbReference>
<dbReference type="InterPro" id="IPR029044">
    <property type="entry name" value="Nucleotide-diphossugar_trans"/>
</dbReference>
<sequence length="257" mass="27914">MTLDQTPDPSAGTQPPPEFSVVVPMKNEEGNVAFLVDAIAEACAGRPFETILVNDGSEDGTAGVIRALQADRPWLRLIEHARSGGQSAAVHSGVHAARAPVICTLDGDGQNPPAEIPKLVGPLLAKDAPATLGLVAGQRVARKDTASKRWASTFANGLRARMLHDDTRDTGCGLKAFRRDGFLELPFFNHMHRYLPALFSAYGWEVAHCDVSHAERHSGTSNYTNLHRALVGIHDLFGVRWLIKRAKPVRPLPEERP</sequence>
<dbReference type="CDD" id="cd04179">
    <property type="entry name" value="DPM_DPG-synthase_like"/>
    <property type="match status" value="1"/>
</dbReference>
<gene>
    <name evidence="9" type="ORF">GSH16_14940</name>
</gene>